<dbReference type="GO" id="GO:0006308">
    <property type="term" value="P:DNA catabolic process"/>
    <property type="evidence" value="ECO:0007669"/>
    <property type="project" value="UniProtKB-UniRule"/>
</dbReference>
<dbReference type="RefSeq" id="WP_160721748.1">
    <property type="nucleotide sequence ID" value="NZ_SUMG01000011.1"/>
</dbReference>
<organism evidence="9 10">
    <name type="scientific">Isachenkonia alkalipeptolytica</name>
    <dbReference type="NCBI Taxonomy" id="2565777"/>
    <lineage>
        <taxon>Bacteria</taxon>
        <taxon>Bacillati</taxon>
        <taxon>Bacillota</taxon>
        <taxon>Clostridia</taxon>
        <taxon>Eubacteriales</taxon>
        <taxon>Clostridiaceae</taxon>
        <taxon>Isachenkonia</taxon>
    </lineage>
</organism>
<accession>A0AA44BDY0</accession>
<feature type="domain" description="Exonuclease VII large subunit C-terminal" evidence="7">
    <location>
        <begin position="124"/>
        <end position="345"/>
    </location>
</feature>
<keyword evidence="2 5" id="KW-0540">Nuclease</keyword>
<dbReference type="EMBL" id="SUMG01000011">
    <property type="protein sequence ID" value="NBG88784.1"/>
    <property type="molecule type" value="Genomic_DNA"/>
</dbReference>
<dbReference type="Pfam" id="PF13742">
    <property type="entry name" value="tRNA_anti_2"/>
    <property type="match status" value="1"/>
</dbReference>
<dbReference type="GO" id="GO:0009318">
    <property type="term" value="C:exodeoxyribonuclease VII complex"/>
    <property type="evidence" value="ECO:0007669"/>
    <property type="project" value="UniProtKB-UniRule"/>
</dbReference>
<gene>
    <name evidence="5" type="primary">xseA</name>
    <name evidence="9" type="ORF">ISALK_09745</name>
</gene>
<name>A0AA44BDY0_9CLOT</name>
<dbReference type="GO" id="GO:0003676">
    <property type="term" value="F:nucleic acid binding"/>
    <property type="evidence" value="ECO:0007669"/>
    <property type="project" value="InterPro"/>
</dbReference>
<dbReference type="NCBIfam" id="TIGR00237">
    <property type="entry name" value="xseA"/>
    <property type="match status" value="1"/>
</dbReference>
<dbReference type="GO" id="GO:0008855">
    <property type="term" value="F:exodeoxyribonuclease VII activity"/>
    <property type="evidence" value="ECO:0007669"/>
    <property type="project" value="UniProtKB-UniRule"/>
</dbReference>
<comment type="function">
    <text evidence="5">Bidirectionally degrades single-stranded DNA into large acid-insoluble oligonucleotides, which are then degraded further into small acid-soluble oligonucleotides.</text>
</comment>
<dbReference type="InterPro" id="IPR003753">
    <property type="entry name" value="Exonuc_VII_L"/>
</dbReference>
<comment type="subunit">
    <text evidence="5">Heterooligomer composed of large and small subunits.</text>
</comment>
<dbReference type="Proteomes" id="UP000449710">
    <property type="component" value="Unassembled WGS sequence"/>
</dbReference>
<evidence type="ECO:0000313" key="10">
    <source>
        <dbReference type="Proteomes" id="UP000449710"/>
    </source>
</evidence>
<dbReference type="AlphaFoldDB" id="A0AA44BDY0"/>
<dbReference type="Pfam" id="PF02601">
    <property type="entry name" value="Exonuc_VII_L"/>
    <property type="match status" value="1"/>
</dbReference>
<evidence type="ECO:0000256" key="3">
    <source>
        <dbReference type="ARBA" id="ARBA00022801"/>
    </source>
</evidence>
<dbReference type="GO" id="GO:0005737">
    <property type="term" value="C:cytoplasm"/>
    <property type="evidence" value="ECO:0007669"/>
    <property type="project" value="UniProtKB-SubCell"/>
</dbReference>
<dbReference type="InterPro" id="IPR025824">
    <property type="entry name" value="OB-fold_nuc-bd_dom"/>
</dbReference>
<comment type="similarity">
    <text evidence="5 6">Belongs to the XseA family.</text>
</comment>
<comment type="caution">
    <text evidence="9">The sequence shown here is derived from an EMBL/GenBank/DDBJ whole genome shotgun (WGS) entry which is preliminary data.</text>
</comment>
<evidence type="ECO:0000256" key="6">
    <source>
        <dbReference type="RuleBase" id="RU004355"/>
    </source>
</evidence>
<dbReference type="InterPro" id="IPR020579">
    <property type="entry name" value="Exonuc_VII_lsu_C"/>
</dbReference>
<keyword evidence="3 5" id="KW-0378">Hydrolase</keyword>
<reference evidence="9 10" key="1">
    <citation type="submission" date="2019-04" db="EMBL/GenBank/DDBJ databases">
        <title>Isachenkonia alkalipeptolytica gen. nov. sp. nov. a new anaerobic, alkiliphilic organothrophic bacterium capable to reduce synthesized ferrihydrite isolated from a soda lake.</title>
        <authorList>
            <person name="Toshchakov S.V."/>
            <person name="Zavarzina D.G."/>
            <person name="Zhilina T.N."/>
            <person name="Kostrikina N.A."/>
            <person name="Kublanov I.V."/>
        </authorList>
    </citation>
    <scope>NUCLEOTIDE SEQUENCE [LARGE SCALE GENOMIC DNA]</scope>
    <source>
        <strain evidence="9 10">Z-1701</strain>
    </source>
</reference>
<keyword evidence="1 5" id="KW-0963">Cytoplasm</keyword>
<dbReference type="PANTHER" id="PTHR30008">
    <property type="entry name" value="EXODEOXYRIBONUCLEASE 7 LARGE SUBUNIT"/>
    <property type="match status" value="1"/>
</dbReference>
<comment type="catalytic activity">
    <reaction evidence="5 6">
        <text>Exonucleolytic cleavage in either 5'- to 3'- or 3'- to 5'-direction to yield nucleoside 5'-phosphates.</text>
        <dbReference type="EC" id="3.1.11.6"/>
    </reaction>
</comment>
<evidence type="ECO:0000256" key="5">
    <source>
        <dbReference type="HAMAP-Rule" id="MF_00378"/>
    </source>
</evidence>
<keyword evidence="10" id="KW-1185">Reference proteome</keyword>
<dbReference type="CDD" id="cd04489">
    <property type="entry name" value="ExoVII_LU_OBF"/>
    <property type="match status" value="1"/>
</dbReference>
<keyword evidence="4 5" id="KW-0269">Exonuclease</keyword>
<dbReference type="HAMAP" id="MF_00378">
    <property type="entry name" value="Exonuc_7_L"/>
    <property type="match status" value="1"/>
</dbReference>
<dbReference type="PANTHER" id="PTHR30008:SF0">
    <property type="entry name" value="EXODEOXYRIBONUCLEASE 7 LARGE SUBUNIT"/>
    <property type="match status" value="1"/>
</dbReference>
<evidence type="ECO:0000259" key="8">
    <source>
        <dbReference type="Pfam" id="PF13742"/>
    </source>
</evidence>
<proteinExistence type="inferred from homology"/>
<evidence type="ECO:0000256" key="1">
    <source>
        <dbReference type="ARBA" id="ARBA00022490"/>
    </source>
</evidence>
<evidence type="ECO:0000259" key="7">
    <source>
        <dbReference type="Pfam" id="PF02601"/>
    </source>
</evidence>
<feature type="domain" description="OB-fold nucleic acid binding" evidence="8">
    <location>
        <begin position="6"/>
        <end position="100"/>
    </location>
</feature>
<comment type="subcellular location">
    <subcellularLocation>
        <location evidence="5 6">Cytoplasm</location>
    </subcellularLocation>
</comment>
<evidence type="ECO:0000256" key="2">
    <source>
        <dbReference type="ARBA" id="ARBA00022722"/>
    </source>
</evidence>
<evidence type="ECO:0000256" key="4">
    <source>
        <dbReference type="ARBA" id="ARBA00022839"/>
    </source>
</evidence>
<evidence type="ECO:0000313" key="9">
    <source>
        <dbReference type="EMBL" id="NBG88784.1"/>
    </source>
</evidence>
<sequence length="406" mass="46431">MEIRSLSVSEVNRYIARLLYSDPILYNVKVQGELSSIRYHQNGHVFFTLKDDTSSIKGMMFFEDVSRLITPLKEGLQVVIKGSITVYEKNGTYQLKAVTMKADGLGLLYEEFMKLKKDLEKKGYFKDEAKKKLPFLPKNIGVVTSKSGAAIHDIVSIVQRRNPGTKITLFPALVQGPHASKSIKDGIEYFNSVRNKENLDVLIVGRGGGALEELWAFNELEVVEAIHQSQIPIVSAVGHESDYTLSDYVADYRASTPSMAAEILVPDVVELAEKLKLKKQSMEYSLNNKFQKEKIRLDFLRSRLIFFSPEKIIHREKEKLLYAKRRFIKTIKEDMKARKVTQQNFQVKIDSLNPYTALNRGYAFVESKNGEIQTKMDRLRIDEELFITFRDGKVKVKITEIVGKED</sequence>
<dbReference type="EC" id="3.1.11.6" evidence="5"/>
<protein>
    <recommendedName>
        <fullName evidence="5">Exodeoxyribonuclease 7 large subunit</fullName>
        <ecNumber evidence="5">3.1.11.6</ecNumber>
    </recommendedName>
    <alternativeName>
        <fullName evidence="5">Exodeoxyribonuclease VII large subunit</fullName>
        <shortName evidence="5">Exonuclease VII large subunit</shortName>
    </alternativeName>
</protein>